<dbReference type="EMBL" id="QGKY02000246">
    <property type="protein sequence ID" value="KAF2584220.1"/>
    <property type="molecule type" value="Genomic_DNA"/>
</dbReference>
<dbReference type="SUPFAM" id="SSF54495">
    <property type="entry name" value="UBC-like"/>
    <property type="match status" value="1"/>
</dbReference>
<sequence length="61" mass="7178">MTTSSASTRKGLTKIATNRLQKEFMEWQTSPPAGFKHRVSDNLQRYITIPIFRFIFEKQMI</sequence>
<reference evidence="1" key="1">
    <citation type="submission" date="2019-12" db="EMBL/GenBank/DDBJ databases">
        <title>Genome sequencing and annotation of Brassica cretica.</title>
        <authorList>
            <person name="Studholme D.J."/>
            <person name="Sarris P.F."/>
        </authorList>
    </citation>
    <scope>NUCLEOTIDE SEQUENCE</scope>
    <source>
        <strain evidence="1">PFS-102/07</strain>
        <tissue evidence="1">Leaf</tissue>
    </source>
</reference>
<gene>
    <name evidence="1" type="ORF">F2Q70_00033854</name>
</gene>
<organism evidence="1">
    <name type="scientific">Brassica cretica</name>
    <name type="common">Mustard</name>
    <dbReference type="NCBI Taxonomy" id="69181"/>
    <lineage>
        <taxon>Eukaryota</taxon>
        <taxon>Viridiplantae</taxon>
        <taxon>Streptophyta</taxon>
        <taxon>Embryophyta</taxon>
        <taxon>Tracheophyta</taxon>
        <taxon>Spermatophyta</taxon>
        <taxon>Magnoliopsida</taxon>
        <taxon>eudicotyledons</taxon>
        <taxon>Gunneridae</taxon>
        <taxon>Pentapetalae</taxon>
        <taxon>rosids</taxon>
        <taxon>malvids</taxon>
        <taxon>Brassicales</taxon>
        <taxon>Brassicaceae</taxon>
        <taxon>Brassiceae</taxon>
        <taxon>Brassica</taxon>
    </lineage>
</organism>
<accession>A0A8S9JNW2</accession>
<dbReference type="InterPro" id="IPR016135">
    <property type="entry name" value="UBQ-conjugating_enzyme/RWD"/>
</dbReference>
<protein>
    <submittedName>
        <fullName evidence="1">Uncharacterized protein</fullName>
    </submittedName>
</protein>
<proteinExistence type="predicted"/>
<dbReference type="AlphaFoldDB" id="A0A8S9JNW2"/>
<name>A0A8S9JNW2_BRACR</name>
<evidence type="ECO:0000313" key="1">
    <source>
        <dbReference type="EMBL" id="KAF2584220.1"/>
    </source>
</evidence>
<comment type="caution">
    <text evidence="1">The sequence shown here is derived from an EMBL/GenBank/DDBJ whole genome shotgun (WGS) entry which is preliminary data.</text>
</comment>